<evidence type="ECO:0000256" key="5">
    <source>
        <dbReference type="ARBA" id="ARBA00022824"/>
    </source>
</evidence>
<dbReference type="PANTHER" id="PTHR10827">
    <property type="entry name" value="RETICULOCALBIN"/>
    <property type="match status" value="1"/>
</dbReference>
<dbReference type="PROSITE" id="PS00018">
    <property type="entry name" value="EF_HAND_1"/>
    <property type="match status" value="5"/>
</dbReference>
<dbReference type="AlphaFoldDB" id="A0A8J2P226"/>
<name>A0A8J2P226_9HEXA</name>
<keyword evidence="2" id="KW-0479">Metal-binding</keyword>
<comment type="function">
    <text evidence="9">Probable molecular chaperone assisting protein biosynthesis and transport in the endoplasmic reticulum. Required for the proper biosynthesis and transport of pulmonary surfactant-associated protein A/SP-A, pulmonary surfactant-associated protein D/SP-D and the lipid transporter ABCA3. By regulating both the proper expression and the degradation through the endoplasmic reticulum-associated protein degradation pathway of these proteins plays a crucial role in pulmonary surfactant homeostasis. Has an anti-fibrotic activity by negatively regulating the secretion of type I and type III collagens. This calcium-binding protein also transiently associates with immature PCSK6 and regulates its secretion.</text>
</comment>
<keyword evidence="14" id="KW-1185">Reference proteome</keyword>
<feature type="domain" description="EF-hand" evidence="12">
    <location>
        <begin position="273"/>
        <end position="308"/>
    </location>
</feature>
<evidence type="ECO:0000259" key="12">
    <source>
        <dbReference type="PROSITE" id="PS50222"/>
    </source>
</evidence>
<evidence type="ECO:0000256" key="8">
    <source>
        <dbReference type="ARBA" id="ARBA00023186"/>
    </source>
</evidence>
<dbReference type="GO" id="GO:0005788">
    <property type="term" value="C:endoplasmic reticulum lumen"/>
    <property type="evidence" value="ECO:0007669"/>
    <property type="project" value="UniProtKB-SubCell"/>
</dbReference>
<feature type="domain" description="EF-hand" evidence="12">
    <location>
        <begin position="236"/>
        <end position="271"/>
    </location>
</feature>
<dbReference type="CDD" id="cd16226">
    <property type="entry name" value="EFh_CREC_Calumenin_like"/>
    <property type="match status" value="1"/>
</dbReference>
<dbReference type="FunFam" id="1.10.238.10:FF:000104">
    <property type="entry name" value="calumenin isoform X1"/>
    <property type="match status" value="1"/>
</dbReference>
<comment type="caution">
    <text evidence="13">The sequence shown here is derived from an EMBL/GenBank/DDBJ whole genome shotgun (WGS) entry which is preliminary data.</text>
</comment>
<evidence type="ECO:0000256" key="1">
    <source>
        <dbReference type="ARBA" id="ARBA00004319"/>
    </source>
</evidence>
<evidence type="ECO:0000256" key="3">
    <source>
        <dbReference type="ARBA" id="ARBA00022729"/>
    </source>
</evidence>
<dbReference type="Pfam" id="PF13202">
    <property type="entry name" value="EF-hand_5"/>
    <property type="match status" value="1"/>
</dbReference>
<proteinExistence type="predicted"/>
<organism evidence="13 14">
    <name type="scientific">Allacma fusca</name>
    <dbReference type="NCBI Taxonomy" id="39272"/>
    <lineage>
        <taxon>Eukaryota</taxon>
        <taxon>Metazoa</taxon>
        <taxon>Ecdysozoa</taxon>
        <taxon>Arthropoda</taxon>
        <taxon>Hexapoda</taxon>
        <taxon>Collembola</taxon>
        <taxon>Symphypleona</taxon>
        <taxon>Sminthuridae</taxon>
        <taxon>Allacma</taxon>
    </lineage>
</organism>
<dbReference type="GO" id="GO:0015031">
    <property type="term" value="P:protein transport"/>
    <property type="evidence" value="ECO:0007669"/>
    <property type="project" value="UniProtKB-ARBA"/>
</dbReference>
<evidence type="ECO:0000256" key="10">
    <source>
        <dbReference type="ARBA" id="ARBA00063143"/>
    </source>
</evidence>
<keyword evidence="5" id="KW-0256">Endoplasmic reticulum</keyword>
<keyword evidence="4" id="KW-0677">Repeat</keyword>
<evidence type="ECO:0000256" key="7">
    <source>
        <dbReference type="ARBA" id="ARBA00023180"/>
    </source>
</evidence>
<dbReference type="InterPro" id="IPR018247">
    <property type="entry name" value="EF_Hand_1_Ca_BS"/>
</dbReference>
<comment type="subcellular location">
    <subcellularLocation>
        <location evidence="1">Endoplasmic reticulum lumen</location>
    </subcellularLocation>
</comment>
<gene>
    <name evidence="13" type="ORF">AFUS01_LOCUS10358</name>
</gene>
<keyword evidence="8" id="KW-0143">Chaperone</keyword>
<keyword evidence="6" id="KW-0106">Calcium</keyword>
<evidence type="ECO:0000256" key="9">
    <source>
        <dbReference type="ARBA" id="ARBA00056975"/>
    </source>
</evidence>
<dbReference type="OrthoDB" id="293868at2759"/>
<evidence type="ECO:0000313" key="14">
    <source>
        <dbReference type="Proteomes" id="UP000708208"/>
    </source>
</evidence>
<sequence length="400" mass="46620">MYVISIEALTADSVHEKILKLIPFRFPFRSGSGSVRTSAVRSAQITVQVPKILQLYKRESGKLKRLGDIFMTPVWIQNGRMKMSQKLLTLCIFITLCTAFALPKHASDTKRLVEKPLSEQEHFLEGNHNTAYDHEAFLGEEAKQFDDLSPEESRRRLGLIFDKIDANKDGLIQSYELKKWIEWTQRRYIIADGETQWRIHNPERKDKILWSEYRKSTYSFLDEENRESNDFKTYSRMIERDRRRWQVADENGDDALTQEEFLNFIHPEGTPHMHDLIVIETIEDIDKDGDGRISMEEYIQDLYRGDPGDEEPSWVTSERETFSQYRDKNGDGYLDQSEVKQWIMPDDFDQAAAETSHLIHASDANNDGNLTKQEVLDKYDVFVGSQATDFGEALIKHDEF</sequence>
<dbReference type="EMBL" id="CAJVCH010076949">
    <property type="protein sequence ID" value="CAG7721114.1"/>
    <property type="molecule type" value="Genomic_DNA"/>
</dbReference>
<protein>
    <recommendedName>
        <fullName evidence="11">Reticulocalbin-3</fullName>
    </recommendedName>
</protein>
<feature type="domain" description="EF-hand" evidence="12">
    <location>
        <begin position="152"/>
        <end position="187"/>
    </location>
</feature>
<evidence type="ECO:0000256" key="11">
    <source>
        <dbReference type="ARBA" id="ARBA00072696"/>
    </source>
</evidence>
<evidence type="ECO:0000256" key="4">
    <source>
        <dbReference type="ARBA" id="ARBA00022737"/>
    </source>
</evidence>
<evidence type="ECO:0000256" key="2">
    <source>
        <dbReference type="ARBA" id="ARBA00022723"/>
    </source>
</evidence>
<dbReference type="GO" id="GO:0005509">
    <property type="term" value="F:calcium ion binding"/>
    <property type="evidence" value="ECO:0007669"/>
    <property type="project" value="InterPro"/>
</dbReference>
<keyword evidence="7" id="KW-0325">Glycoprotein</keyword>
<evidence type="ECO:0000256" key="6">
    <source>
        <dbReference type="ARBA" id="ARBA00022837"/>
    </source>
</evidence>
<feature type="domain" description="EF-hand" evidence="12">
    <location>
        <begin position="327"/>
        <end position="349"/>
    </location>
</feature>
<dbReference type="PANTHER" id="PTHR10827:SF52">
    <property type="entry name" value="IP16409P"/>
    <property type="match status" value="1"/>
</dbReference>
<dbReference type="Proteomes" id="UP000708208">
    <property type="component" value="Unassembled WGS sequence"/>
</dbReference>
<comment type="subunit">
    <text evidence="10">Interacts with PCSK6 (immature form including the propeptide); probably involved in the maturation and the secretion of PCSK6.</text>
</comment>
<keyword evidence="3" id="KW-0732">Signal</keyword>
<reference evidence="13" key="1">
    <citation type="submission" date="2021-06" db="EMBL/GenBank/DDBJ databases">
        <authorList>
            <person name="Hodson N. C."/>
            <person name="Mongue J. A."/>
            <person name="Jaron S. K."/>
        </authorList>
    </citation>
    <scope>NUCLEOTIDE SEQUENCE</scope>
</reference>
<accession>A0A8J2P226</accession>
<evidence type="ECO:0000313" key="13">
    <source>
        <dbReference type="EMBL" id="CAG7721114.1"/>
    </source>
</evidence>
<dbReference type="PROSITE" id="PS50222">
    <property type="entry name" value="EF_HAND_2"/>
    <property type="match status" value="4"/>
</dbReference>
<dbReference type="InterPro" id="IPR002048">
    <property type="entry name" value="EF_hand_dom"/>
</dbReference>
<dbReference type="Pfam" id="PF13499">
    <property type="entry name" value="EF-hand_7"/>
    <property type="match status" value="1"/>
</dbReference>
<dbReference type="SMART" id="SM00054">
    <property type="entry name" value="EFh"/>
    <property type="match status" value="5"/>
</dbReference>